<organism evidence="4 5">
    <name type="scientific">Nocardioides acrostichi</name>
    <dbReference type="NCBI Taxonomy" id="2784339"/>
    <lineage>
        <taxon>Bacteria</taxon>
        <taxon>Bacillati</taxon>
        <taxon>Actinomycetota</taxon>
        <taxon>Actinomycetes</taxon>
        <taxon>Propionibacteriales</taxon>
        <taxon>Nocardioidaceae</taxon>
        <taxon>Nocardioides</taxon>
    </lineage>
</organism>
<dbReference type="PANTHER" id="PTHR33747:SF1">
    <property type="entry name" value="ADENYLATE CYCLASE-ASSOCIATED CAP C-TERMINAL DOMAIN-CONTAINING PROTEIN"/>
    <property type="match status" value="1"/>
</dbReference>
<reference evidence="4" key="1">
    <citation type="submission" date="2020-11" db="EMBL/GenBank/DDBJ databases">
        <title>Nocardioides sp. CBS4Y-1, whole genome shotgun sequence.</title>
        <authorList>
            <person name="Tuo L."/>
        </authorList>
    </citation>
    <scope>NUCLEOTIDE SEQUENCE</scope>
    <source>
        <strain evidence="4">CBS4Y-1</strain>
    </source>
</reference>
<evidence type="ECO:0000259" key="3">
    <source>
        <dbReference type="Pfam" id="PF17775"/>
    </source>
</evidence>
<proteinExistence type="inferred from homology"/>
<dbReference type="PANTHER" id="PTHR33747">
    <property type="entry name" value="UPF0225 PROTEIN SCO1677"/>
    <property type="match status" value="1"/>
</dbReference>
<comment type="caution">
    <text evidence="4">The sequence shown here is derived from an EMBL/GenBank/DDBJ whole genome shotgun (WGS) entry which is preliminary data.</text>
</comment>
<gene>
    <name evidence="4" type="ORF">ISG29_03870</name>
</gene>
<dbReference type="AlphaFoldDB" id="A0A930UU02"/>
<evidence type="ECO:0000313" key="4">
    <source>
        <dbReference type="EMBL" id="MBF4160813.1"/>
    </source>
</evidence>
<feature type="domain" description="YchJ-like middle NTF2-like" evidence="3">
    <location>
        <begin position="35"/>
        <end position="128"/>
    </location>
</feature>
<dbReference type="InterPro" id="IPR023006">
    <property type="entry name" value="YchJ-like"/>
</dbReference>
<dbReference type="Gene3D" id="3.10.450.50">
    <property type="match status" value="1"/>
</dbReference>
<dbReference type="Pfam" id="PF17775">
    <property type="entry name" value="YchJ_M-like"/>
    <property type="match status" value="1"/>
</dbReference>
<evidence type="ECO:0000256" key="2">
    <source>
        <dbReference type="HAMAP-Rule" id="MF_00612"/>
    </source>
</evidence>
<name>A0A930UU02_9ACTN</name>
<dbReference type="InterPro" id="IPR032710">
    <property type="entry name" value="NTF2-like_dom_sf"/>
</dbReference>
<dbReference type="HAMAP" id="MF_00612">
    <property type="entry name" value="UPF0225"/>
    <property type="match status" value="1"/>
</dbReference>
<dbReference type="EMBL" id="JADIVZ010000001">
    <property type="protein sequence ID" value="MBF4160813.1"/>
    <property type="molecule type" value="Genomic_DNA"/>
</dbReference>
<accession>A0A930UU02</accession>
<dbReference type="RefSeq" id="WP_194501987.1">
    <property type="nucleotide sequence ID" value="NZ_JADIVZ010000001.1"/>
</dbReference>
<evidence type="ECO:0000313" key="5">
    <source>
        <dbReference type="Proteomes" id="UP000656804"/>
    </source>
</evidence>
<evidence type="ECO:0000256" key="1">
    <source>
        <dbReference type="ARBA" id="ARBA00010839"/>
    </source>
</evidence>
<dbReference type="SUPFAM" id="SSF54427">
    <property type="entry name" value="NTF2-like"/>
    <property type="match status" value="1"/>
</dbReference>
<sequence>MSPSHSLVADCPCGSGEPLAVCCQPLHRGARAASTAEELMRSRYAAFALGEVGYLTRTWHPRTRPVPLDLDATQDWQGLSVLDVAAGGADDETGEVAFEACYERAGVPGVLAERSRFERRRGQWVYVDRV</sequence>
<dbReference type="Proteomes" id="UP000656804">
    <property type="component" value="Unassembled WGS sequence"/>
</dbReference>
<dbReference type="InterPro" id="IPR004027">
    <property type="entry name" value="SEC_C_motif"/>
</dbReference>
<dbReference type="InterPro" id="IPR048469">
    <property type="entry name" value="YchJ-like_M"/>
</dbReference>
<protein>
    <recommendedName>
        <fullName evidence="2">UPF0225 protein ISG29_03870</fullName>
    </recommendedName>
</protein>
<keyword evidence="5" id="KW-1185">Reference proteome</keyword>
<dbReference type="Pfam" id="PF02810">
    <property type="entry name" value="SEC-C"/>
    <property type="match status" value="1"/>
</dbReference>
<comment type="similarity">
    <text evidence="1 2">Belongs to the UPF0225 family.</text>
</comment>